<dbReference type="Gene3D" id="3.40.50.10140">
    <property type="entry name" value="Toll/interleukin-1 receptor homology (TIR) domain"/>
    <property type="match status" value="1"/>
</dbReference>
<evidence type="ECO:0000256" key="6">
    <source>
        <dbReference type="ARBA" id="ARBA00022801"/>
    </source>
</evidence>
<keyword evidence="3 14" id="KW-0812">Transmembrane</keyword>
<evidence type="ECO:0000256" key="10">
    <source>
        <dbReference type="ARBA" id="ARBA00023157"/>
    </source>
</evidence>
<accession>A0A401T233</accession>
<dbReference type="PRINTS" id="PR01537">
    <property type="entry name" value="INTRLKN1R1F"/>
</dbReference>
<dbReference type="InterPro" id="IPR036179">
    <property type="entry name" value="Ig-like_dom_sf"/>
</dbReference>
<name>A0A401T233_CHIPU</name>
<dbReference type="PANTHER" id="PTHR11890">
    <property type="entry name" value="INTERLEUKIN-1 RECEPTOR FAMILY MEMBER"/>
    <property type="match status" value="1"/>
</dbReference>
<keyword evidence="8" id="KW-0520">NAD</keyword>
<dbReference type="PROSITE" id="PS50835">
    <property type="entry name" value="IG_LIKE"/>
    <property type="match status" value="3"/>
</dbReference>
<dbReference type="AlphaFoldDB" id="A0A401T233"/>
<dbReference type="SMART" id="SM00255">
    <property type="entry name" value="TIR"/>
    <property type="match status" value="1"/>
</dbReference>
<keyword evidence="9 14" id="KW-0472">Membrane</keyword>
<keyword evidence="12" id="KW-0325">Glycoprotein</keyword>
<dbReference type="InterPro" id="IPR000157">
    <property type="entry name" value="TIR_dom"/>
</dbReference>
<feature type="domain" description="Ig-like" evidence="17">
    <location>
        <begin position="265"/>
        <end position="370"/>
    </location>
</feature>
<keyword evidence="5" id="KW-0677">Repeat</keyword>
<keyword evidence="6" id="KW-0378">Hydrolase</keyword>
<dbReference type="InterPro" id="IPR041416">
    <property type="entry name" value="IL-1RAcP-like_ig"/>
</dbReference>
<dbReference type="SMART" id="SM00409">
    <property type="entry name" value="IG"/>
    <property type="match status" value="3"/>
</dbReference>
<evidence type="ECO:0000259" key="17">
    <source>
        <dbReference type="PROSITE" id="PS50835"/>
    </source>
</evidence>
<evidence type="ECO:0000313" key="18">
    <source>
        <dbReference type="EMBL" id="GCC36713.1"/>
    </source>
</evidence>
<dbReference type="SUPFAM" id="SSF48726">
    <property type="entry name" value="Immunoglobulin"/>
    <property type="match status" value="2"/>
</dbReference>
<evidence type="ECO:0000256" key="11">
    <source>
        <dbReference type="ARBA" id="ARBA00023170"/>
    </source>
</evidence>
<protein>
    <recommendedName>
        <fullName evidence="20">Interleukin-1 receptor accessory protein</fullName>
    </recommendedName>
</protein>
<evidence type="ECO:0000256" key="13">
    <source>
        <dbReference type="ARBA" id="ARBA00023319"/>
    </source>
</evidence>
<comment type="similarity">
    <text evidence="2">Belongs to the interleukin-1 receptor family.</text>
</comment>
<dbReference type="GO" id="GO:0016787">
    <property type="term" value="F:hydrolase activity"/>
    <property type="evidence" value="ECO:0007669"/>
    <property type="project" value="UniProtKB-KW"/>
</dbReference>
<dbReference type="Gene3D" id="2.60.40.10">
    <property type="entry name" value="Immunoglobulins"/>
    <property type="match status" value="3"/>
</dbReference>
<dbReference type="InterPro" id="IPR013783">
    <property type="entry name" value="Ig-like_fold"/>
</dbReference>
<dbReference type="InterPro" id="IPR003599">
    <property type="entry name" value="Ig_sub"/>
</dbReference>
<evidence type="ECO:0000256" key="4">
    <source>
        <dbReference type="ARBA" id="ARBA00022729"/>
    </source>
</evidence>
<keyword evidence="11" id="KW-0675">Receptor</keyword>
<dbReference type="PROSITE" id="PS50104">
    <property type="entry name" value="TIR"/>
    <property type="match status" value="1"/>
</dbReference>
<keyword evidence="7 14" id="KW-1133">Transmembrane helix</keyword>
<dbReference type="STRING" id="137246.A0A401T233"/>
<feature type="chain" id="PRO_5019232471" description="Interleukin-1 receptor accessory protein" evidence="15">
    <location>
        <begin position="22"/>
        <end position="605"/>
    </location>
</feature>
<feature type="domain" description="Ig-like" evidence="17">
    <location>
        <begin position="134"/>
        <end position="252"/>
    </location>
</feature>
<evidence type="ECO:0000256" key="1">
    <source>
        <dbReference type="ARBA" id="ARBA00004479"/>
    </source>
</evidence>
<evidence type="ECO:0000313" key="19">
    <source>
        <dbReference type="Proteomes" id="UP000287033"/>
    </source>
</evidence>
<evidence type="ECO:0000256" key="14">
    <source>
        <dbReference type="SAM" id="Phobius"/>
    </source>
</evidence>
<dbReference type="InterPro" id="IPR035897">
    <property type="entry name" value="Toll_tir_struct_dom_sf"/>
</dbReference>
<evidence type="ECO:0000256" key="12">
    <source>
        <dbReference type="ARBA" id="ARBA00023180"/>
    </source>
</evidence>
<dbReference type="SUPFAM" id="SSF52200">
    <property type="entry name" value="Toll/Interleukin receptor TIR domain"/>
    <property type="match status" value="1"/>
</dbReference>
<evidence type="ECO:0000256" key="15">
    <source>
        <dbReference type="SAM" id="SignalP"/>
    </source>
</evidence>
<dbReference type="OrthoDB" id="9166379at2759"/>
<proteinExistence type="inferred from homology"/>
<feature type="domain" description="TIR" evidence="16">
    <location>
        <begin position="423"/>
        <end position="567"/>
    </location>
</feature>
<feature type="signal peptide" evidence="15">
    <location>
        <begin position="1"/>
        <end position="21"/>
    </location>
</feature>
<evidence type="ECO:0000256" key="9">
    <source>
        <dbReference type="ARBA" id="ARBA00023136"/>
    </source>
</evidence>
<organism evidence="18 19">
    <name type="scientific">Chiloscyllium punctatum</name>
    <name type="common">Brownbanded bambooshark</name>
    <name type="synonym">Hemiscyllium punctatum</name>
    <dbReference type="NCBI Taxonomy" id="137246"/>
    <lineage>
        <taxon>Eukaryota</taxon>
        <taxon>Metazoa</taxon>
        <taxon>Chordata</taxon>
        <taxon>Craniata</taxon>
        <taxon>Vertebrata</taxon>
        <taxon>Chondrichthyes</taxon>
        <taxon>Elasmobranchii</taxon>
        <taxon>Galeomorphii</taxon>
        <taxon>Galeoidea</taxon>
        <taxon>Orectolobiformes</taxon>
        <taxon>Hemiscylliidae</taxon>
        <taxon>Chiloscyllium</taxon>
    </lineage>
</organism>
<keyword evidence="10" id="KW-1015">Disulfide bond</keyword>
<dbReference type="GO" id="GO:0007165">
    <property type="term" value="P:signal transduction"/>
    <property type="evidence" value="ECO:0007669"/>
    <property type="project" value="InterPro"/>
</dbReference>
<dbReference type="Pfam" id="PF01582">
    <property type="entry name" value="TIR"/>
    <property type="match status" value="1"/>
</dbReference>
<evidence type="ECO:0000259" key="16">
    <source>
        <dbReference type="PROSITE" id="PS50104"/>
    </source>
</evidence>
<evidence type="ECO:0000256" key="7">
    <source>
        <dbReference type="ARBA" id="ARBA00022989"/>
    </source>
</evidence>
<dbReference type="Pfam" id="PF18452">
    <property type="entry name" value="Ig_6"/>
    <property type="match status" value="1"/>
</dbReference>
<dbReference type="InterPro" id="IPR015621">
    <property type="entry name" value="IL-1_rcpt_fam"/>
</dbReference>
<reference evidence="18 19" key="1">
    <citation type="journal article" date="2018" name="Nat. Ecol. Evol.">
        <title>Shark genomes provide insights into elasmobranch evolution and the origin of vertebrates.</title>
        <authorList>
            <person name="Hara Y"/>
            <person name="Yamaguchi K"/>
            <person name="Onimaru K"/>
            <person name="Kadota M"/>
            <person name="Koyanagi M"/>
            <person name="Keeley SD"/>
            <person name="Tatsumi K"/>
            <person name="Tanaka K"/>
            <person name="Motone F"/>
            <person name="Kageyama Y"/>
            <person name="Nozu R"/>
            <person name="Adachi N"/>
            <person name="Nishimura O"/>
            <person name="Nakagawa R"/>
            <person name="Tanegashima C"/>
            <person name="Kiyatake I"/>
            <person name="Matsumoto R"/>
            <person name="Murakumo K"/>
            <person name="Nishida K"/>
            <person name="Terakita A"/>
            <person name="Kuratani S"/>
            <person name="Sato K"/>
            <person name="Hyodo S Kuraku.S."/>
        </authorList>
    </citation>
    <scope>NUCLEOTIDE SEQUENCE [LARGE SCALE GENOMIC DNA]</scope>
</reference>
<dbReference type="InterPro" id="IPR007110">
    <property type="entry name" value="Ig-like_dom"/>
</dbReference>
<evidence type="ECO:0000256" key="2">
    <source>
        <dbReference type="ARBA" id="ARBA00009752"/>
    </source>
</evidence>
<evidence type="ECO:0000256" key="8">
    <source>
        <dbReference type="ARBA" id="ARBA00023027"/>
    </source>
</evidence>
<gene>
    <name evidence="18" type="ORF">chiPu_0015211</name>
</gene>
<keyword evidence="19" id="KW-1185">Reference proteome</keyword>
<dbReference type="PANTHER" id="PTHR11890:SF20">
    <property type="entry name" value="INTERLEUKIN-1 RECEPTOR ACCESSORY PROTEIN"/>
    <property type="match status" value="1"/>
</dbReference>
<dbReference type="GO" id="GO:0016020">
    <property type="term" value="C:membrane"/>
    <property type="evidence" value="ECO:0007669"/>
    <property type="project" value="UniProtKB-SubCell"/>
</dbReference>
<evidence type="ECO:0000256" key="5">
    <source>
        <dbReference type="ARBA" id="ARBA00022737"/>
    </source>
</evidence>
<comment type="caution">
    <text evidence="18">The sequence shown here is derived from an EMBL/GenBank/DDBJ whole genome shotgun (WGS) entry which is preliminary data.</text>
</comment>
<evidence type="ECO:0000256" key="3">
    <source>
        <dbReference type="ARBA" id="ARBA00022692"/>
    </source>
</evidence>
<keyword evidence="13" id="KW-0393">Immunoglobulin domain</keyword>
<dbReference type="Proteomes" id="UP000287033">
    <property type="component" value="Unassembled WGS sequence"/>
</dbReference>
<dbReference type="EMBL" id="BEZZ01000872">
    <property type="protein sequence ID" value="GCC36713.1"/>
    <property type="molecule type" value="Genomic_DNA"/>
</dbReference>
<evidence type="ECO:0008006" key="20">
    <source>
        <dbReference type="Google" id="ProtNLM"/>
    </source>
</evidence>
<dbReference type="OMA" id="YICTVRY"/>
<feature type="transmembrane region" description="Helical" evidence="14">
    <location>
        <begin position="383"/>
        <end position="403"/>
    </location>
</feature>
<comment type="subcellular location">
    <subcellularLocation>
        <location evidence="1">Membrane</location>
        <topology evidence="1">Single-pass type I membrane protein</topology>
    </subcellularLocation>
</comment>
<dbReference type="FunFam" id="3.40.50.10140:FF:000002">
    <property type="entry name" value="Interleukin 1 receptor accessory protein"/>
    <property type="match status" value="1"/>
</dbReference>
<keyword evidence="4 15" id="KW-0732">Signal</keyword>
<feature type="domain" description="Ig-like" evidence="17">
    <location>
        <begin position="18"/>
        <end position="124"/>
    </location>
</feature>
<sequence length="605" mass="69191">MPWSHSFFALYVLTCIDPTETYWLNASGQCMDWDVSNVREVRAYHGEPARVSCPLFSTHVKLNYSTARGSGLTLTWYKTRQTEELQELIDFDQAGNRITKEQEVLWFWPVFANDSGNYTCMVRNTTYCLKEAVPLLVIQKGLNDCNSSKEMIFSVQFALGETKYLSCPDTTEFSKSSTNSTVAWYTYKAPLEHHAKDQCQGCCRAQEVVEIVTEIEGKLVFHVVREYHRGEYTCIVTMKQREQPYTLTRTVSISICASQQELKAPVLVLPKVNQQVIVEHGQEVNLTCRMYFHCIQNSPTTLWWTVAGQHAEDLAPAIKLFHSEELLQLKDKIITNTISFKPVTSSDLQRNYTCFGQNRKGLTSVQVTLAWKAPSYTIELGCAFGVALSILVASIIVYHFWWIEIVLLYRLYFGADETVGDGKEFDVYMSYARNSKEEEFVLTTLQSVLENEYGYKICIYDRDSLPGGIITDETLACIWKSRRLLVVLSPNYLVNGTQALLELKAGTERMASTGQIRVILVEFSPVKKVHHVPELRRLKAVTATIKWEGEKSQDPRSRFWKQLRVALPTKSKTQRSERESRRLVSDNCDSLLQDGKLPRYSVSEN</sequence>